<dbReference type="NCBIfam" id="NF001248">
    <property type="entry name" value="PRK00218.1-4"/>
    <property type="match status" value="1"/>
</dbReference>
<protein>
    <recommendedName>
        <fullName evidence="4">High frequency lysogenization protein HflD homolog</fullName>
    </recommendedName>
</protein>
<dbReference type="Proteomes" id="UP000591844">
    <property type="component" value="Unassembled WGS sequence"/>
</dbReference>
<reference evidence="5 6" key="1">
    <citation type="submission" date="2018-02" db="EMBL/GenBank/DDBJ databases">
        <authorList>
            <person name="Machado R.A."/>
        </authorList>
    </citation>
    <scope>NUCLEOTIDE SEQUENCE [LARGE SCALE GENOMIC DNA]</scope>
    <source>
        <strain evidence="5 6">DSM 19724</strain>
    </source>
</reference>
<keyword evidence="2 4" id="KW-0963">Cytoplasm</keyword>
<dbReference type="PANTHER" id="PTHR38100:SF1">
    <property type="entry name" value="HIGH FREQUENCY LYSOGENIZATION PROTEIN HFLD"/>
    <property type="match status" value="1"/>
</dbReference>
<keyword evidence="4" id="KW-0175">Coiled coil</keyword>
<proteinExistence type="inferred from homology"/>
<name>A0A7X5QBR7_9GAMM</name>
<gene>
    <name evidence="4" type="primary">hflD</name>
    <name evidence="5" type="ORF">C5469_04315</name>
</gene>
<evidence type="ECO:0000313" key="5">
    <source>
        <dbReference type="EMBL" id="NHB91401.1"/>
    </source>
</evidence>
<dbReference type="GO" id="GO:0005886">
    <property type="term" value="C:plasma membrane"/>
    <property type="evidence" value="ECO:0007669"/>
    <property type="project" value="UniProtKB-SubCell"/>
</dbReference>
<dbReference type="HAMAP" id="MF_00695">
    <property type="entry name" value="HflD_protein"/>
    <property type="match status" value="1"/>
</dbReference>
<comment type="subcellular location">
    <subcellularLocation>
        <location evidence="4">Cytoplasm</location>
    </subcellularLocation>
    <subcellularLocation>
        <location evidence="4">Cell membrane</location>
        <topology evidence="4">Peripheral membrane protein</topology>
        <orientation evidence="4">Cytoplasmic side</orientation>
    </subcellularLocation>
</comment>
<keyword evidence="6" id="KW-1185">Reference proteome</keyword>
<dbReference type="AlphaFoldDB" id="A0A7X5QBR7"/>
<comment type="similarity">
    <text evidence="4">Belongs to the HflD family.</text>
</comment>
<feature type="coiled-coil region" evidence="4">
    <location>
        <begin position="89"/>
        <end position="123"/>
    </location>
</feature>
<dbReference type="NCBIfam" id="NF001246">
    <property type="entry name" value="PRK00218.1-2"/>
    <property type="match status" value="1"/>
</dbReference>
<evidence type="ECO:0000256" key="3">
    <source>
        <dbReference type="ARBA" id="ARBA00023136"/>
    </source>
</evidence>
<dbReference type="Pfam" id="PF04356">
    <property type="entry name" value="DUF489"/>
    <property type="match status" value="1"/>
</dbReference>
<sequence>MAKNYYNITLALAGICQSSRLVQQLAHENQCDTDAVATMVNSILNTNPASVLDVFGNHEHNLRIGLDAMLGIFNGGNNGNSNNSVSADLTRYMLSLMALERRLNKHQEASDELGNRINLLERQQAYFKPMSEGMFNALAGIYVDVVSPLGPRIQVTGSPDVLRNPLVQAKVRAILLAGVRCAVLWQQVGGGRLQLMFSRQRLVQQAKDILAHC</sequence>
<organism evidence="5 6">
    <name type="scientific">Photorhabdus cinerea</name>
    <dbReference type="NCBI Taxonomy" id="471575"/>
    <lineage>
        <taxon>Bacteria</taxon>
        <taxon>Pseudomonadati</taxon>
        <taxon>Pseudomonadota</taxon>
        <taxon>Gammaproteobacteria</taxon>
        <taxon>Enterobacterales</taxon>
        <taxon>Morganellaceae</taxon>
        <taxon>Photorhabdus</taxon>
    </lineage>
</organism>
<dbReference type="EMBL" id="PUJW01000003">
    <property type="protein sequence ID" value="NHB91401.1"/>
    <property type="molecule type" value="Genomic_DNA"/>
</dbReference>
<comment type="caution">
    <text evidence="5">The sequence shown here is derived from an EMBL/GenBank/DDBJ whole genome shotgun (WGS) entry which is preliminary data.</text>
</comment>
<evidence type="ECO:0000313" key="6">
    <source>
        <dbReference type="Proteomes" id="UP000591844"/>
    </source>
</evidence>
<dbReference type="SUPFAM" id="SSF101322">
    <property type="entry name" value="YcfC-like"/>
    <property type="match status" value="1"/>
</dbReference>
<dbReference type="InterPro" id="IPR035932">
    <property type="entry name" value="HflD-like_sf"/>
</dbReference>
<evidence type="ECO:0000256" key="2">
    <source>
        <dbReference type="ARBA" id="ARBA00022490"/>
    </source>
</evidence>
<dbReference type="RefSeq" id="WP_166302800.1">
    <property type="nucleotide sequence ID" value="NZ_CAWPIB010000003.1"/>
</dbReference>
<dbReference type="InterPro" id="IPR007451">
    <property type="entry name" value="HflD"/>
</dbReference>
<dbReference type="Gene3D" id="1.10.3890.10">
    <property type="entry name" value="HflD-like"/>
    <property type="match status" value="1"/>
</dbReference>
<accession>A0A7X5QBR7</accession>
<evidence type="ECO:0000256" key="4">
    <source>
        <dbReference type="HAMAP-Rule" id="MF_00695"/>
    </source>
</evidence>
<evidence type="ECO:0000256" key="1">
    <source>
        <dbReference type="ARBA" id="ARBA00022475"/>
    </source>
</evidence>
<keyword evidence="3 4" id="KW-0472">Membrane</keyword>
<dbReference type="PANTHER" id="PTHR38100">
    <property type="entry name" value="HIGH FREQUENCY LYSOGENIZATION PROTEIN HFLD"/>
    <property type="match status" value="1"/>
</dbReference>
<keyword evidence="1 4" id="KW-1003">Cell membrane</keyword>
<dbReference type="NCBIfam" id="NF001249">
    <property type="entry name" value="PRK00218.1-5"/>
    <property type="match status" value="1"/>
</dbReference>
<dbReference type="GO" id="GO:0005737">
    <property type="term" value="C:cytoplasm"/>
    <property type="evidence" value="ECO:0007669"/>
    <property type="project" value="UniProtKB-SubCell"/>
</dbReference>